<dbReference type="Proteomes" id="UP000256661">
    <property type="component" value="Unassembled WGS sequence"/>
</dbReference>
<evidence type="ECO:0000313" key="2">
    <source>
        <dbReference type="Proteomes" id="UP000256661"/>
    </source>
</evidence>
<sequence>MFADATVRREAPPRARFATGNVTYDLDANFARYR</sequence>
<evidence type="ECO:0000313" key="1">
    <source>
        <dbReference type="EMBL" id="REE95241.1"/>
    </source>
</evidence>
<dbReference type="AlphaFoldDB" id="A0A3D9SU75"/>
<accession>A0A3D9SU75</accession>
<dbReference type="EMBL" id="QTTT01000001">
    <property type="protein sequence ID" value="REE95241.1"/>
    <property type="molecule type" value="Genomic_DNA"/>
</dbReference>
<protein>
    <submittedName>
        <fullName evidence="1">Uncharacterized protein</fullName>
    </submittedName>
</protein>
<name>A0A3D9SU75_9ACTN</name>
<comment type="caution">
    <text evidence="1">The sequence shown here is derived from an EMBL/GenBank/DDBJ whole genome shotgun (WGS) entry which is preliminary data.</text>
</comment>
<organism evidence="1 2">
    <name type="scientific">Thermomonospora umbrina</name>
    <dbReference type="NCBI Taxonomy" id="111806"/>
    <lineage>
        <taxon>Bacteria</taxon>
        <taxon>Bacillati</taxon>
        <taxon>Actinomycetota</taxon>
        <taxon>Actinomycetes</taxon>
        <taxon>Streptosporangiales</taxon>
        <taxon>Thermomonosporaceae</taxon>
        <taxon>Thermomonospora</taxon>
    </lineage>
</organism>
<proteinExistence type="predicted"/>
<reference evidence="1 2" key="1">
    <citation type="submission" date="2018-08" db="EMBL/GenBank/DDBJ databases">
        <title>Sequencing the genomes of 1000 actinobacteria strains.</title>
        <authorList>
            <person name="Klenk H.-P."/>
        </authorList>
    </citation>
    <scope>NUCLEOTIDE SEQUENCE [LARGE SCALE GENOMIC DNA]</scope>
    <source>
        <strain evidence="1 2">DSM 43927</strain>
    </source>
</reference>
<keyword evidence="2" id="KW-1185">Reference proteome</keyword>
<gene>
    <name evidence="1" type="ORF">DFJ69_0624</name>
</gene>